<protein>
    <submittedName>
        <fullName evidence="1">Uncharacterized protein</fullName>
    </submittedName>
</protein>
<sequence>MIKSILEFLCLPSQSLMFERQVADVSENSLIMSRTFQRPKSERPKTSKCNIKISKPVEMESCKKSESVKITECRIKVSKPVEVKNCKKTEIASTIETPSLKLRDFEKICSNIECATPDDLSELNDLLFVKPS</sequence>
<reference evidence="1 2" key="1">
    <citation type="submission" date="2013-11" db="EMBL/GenBank/DDBJ databases">
        <title>Genome sequencing of Stegodyphus mimosarum.</title>
        <authorList>
            <person name="Bechsgaard J."/>
        </authorList>
    </citation>
    <scope>NUCLEOTIDE SEQUENCE [LARGE SCALE GENOMIC DNA]</scope>
</reference>
<dbReference type="AlphaFoldDB" id="A0A087UJ20"/>
<evidence type="ECO:0000313" key="1">
    <source>
        <dbReference type="EMBL" id="KFM77359.1"/>
    </source>
</evidence>
<organism evidence="1 2">
    <name type="scientific">Stegodyphus mimosarum</name>
    <name type="common">African social velvet spider</name>
    <dbReference type="NCBI Taxonomy" id="407821"/>
    <lineage>
        <taxon>Eukaryota</taxon>
        <taxon>Metazoa</taxon>
        <taxon>Ecdysozoa</taxon>
        <taxon>Arthropoda</taxon>
        <taxon>Chelicerata</taxon>
        <taxon>Arachnida</taxon>
        <taxon>Araneae</taxon>
        <taxon>Araneomorphae</taxon>
        <taxon>Entelegynae</taxon>
        <taxon>Eresoidea</taxon>
        <taxon>Eresidae</taxon>
        <taxon>Stegodyphus</taxon>
    </lineage>
</organism>
<gene>
    <name evidence="1" type="ORF">X975_26452</name>
</gene>
<evidence type="ECO:0000313" key="2">
    <source>
        <dbReference type="Proteomes" id="UP000054359"/>
    </source>
</evidence>
<feature type="non-terminal residue" evidence="1">
    <location>
        <position position="132"/>
    </location>
</feature>
<accession>A0A087UJ20</accession>
<dbReference type="EMBL" id="KK120015">
    <property type="protein sequence ID" value="KFM77359.1"/>
    <property type="molecule type" value="Genomic_DNA"/>
</dbReference>
<proteinExistence type="predicted"/>
<keyword evidence="2" id="KW-1185">Reference proteome</keyword>
<dbReference type="Proteomes" id="UP000054359">
    <property type="component" value="Unassembled WGS sequence"/>
</dbReference>
<name>A0A087UJ20_STEMI</name>